<keyword evidence="1" id="KW-0285">Flavoprotein</keyword>
<evidence type="ECO:0000313" key="5">
    <source>
        <dbReference type="Proteomes" id="UP001180845"/>
    </source>
</evidence>
<dbReference type="PANTHER" id="PTHR43004">
    <property type="entry name" value="TRK SYSTEM POTASSIUM UPTAKE PROTEIN"/>
    <property type="match status" value="1"/>
</dbReference>
<keyword evidence="5" id="KW-1185">Reference proteome</keyword>
<sequence>MNQQDEQARAHTQVLVVGAGPVGAVTALELARHGIHSILVDRSPFPSRHPKMDYINGRSMELLRRLDLTAEIRTGGVGPDHPFNFVWTRDFDEQPISVWNYSSVTELNRRIEESNDGSMPLEAHQRLQGSLLEQMLRRRVRECGLVDFREGWSLHEFDQDSSGIRARLVDTEHHTEHTVSARYLAACDGANSTVRGQLGIPMSQLGPTTQHRDVYFRSSDPTLRKHGRAFLTIAAGGLTLVSRDEQDTWTGTVHLADETTRSVEPLTLMRENLGVDFRVDEVLSIVEWEGRLGVSDAYRSGSVFLAGDAAHQFYPTGGHGANTGIGDAVDLGWKLSACLRGWGGPALLDSYEDERRPVALFNREMCANLLEVWLRFPRLVANGASREHIQGFLEHETYQMDNLGIHFGYRYDSSPVIRHEAGPAPAWSWARIIPTTWPGGRAPSIRLANGTPVFDLFGTEFTLCDMSGTKAGKDMVEVAEQRGVPIKHLIVDDENLRAHWEHDLVLVRPDQHVAWRGDVVPDDRSALLDLVRGC</sequence>
<comment type="caution">
    <text evidence="4">The sequence shown here is derived from an EMBL/GenBank/DDBJ whole genome shotgun (WGS) entry which is preliminary data.</text>
</comment>
<dbReference type="NCBIfam" id="NF004780">
    <property type="entry name" value="PRK06126.1"/>
    <property type="match status" value="1"/>
</dbReference>
<name>A0AAE3ZDT8_9ACTN</name>
<reference evidence="4" key="1">
    <citation type="submission" date="2023-07" db="EMBL/GenBank/DDBJ databases">
        <title>Sequencing the genomes of 1000 actinobacteria strains.</title>
        <authorList>
            <person name="Klenk H.-P."/>
        </authorList>
    </citation>
    <scope>NUCLEOTIDE SEQUENCE</scope>
    <source>
        <strain evidence="4">DSM 45977</strain>
    </source>
</reference>
<keyword evidence="2" id="KW-0274">FAD</keyword>
<dbReference type="Pfam" id="PF01494">
    <property type="entry name" value="FAD_binding_3"/>
    <property type="match status" value="1"/>
</dbReference>
<evidence type="ECO:0000259" key="3">
    <source>
        <dbReference type="Pfam" id="PF01494"/>
    </source>
</evidence>
<dbReference type="InterPro" id="IPR002938">
    <property type="entry name" value="FAD-bd"/>
</dbReference>
<organism evidence="4 5">
    <name type="scientific">Haloactinomyces albus</name>
    <dbReference type="NCBI Taxonomy" id="1352928"/>
    <lineage>
        <taxon>Bacteria</taxon>
        <taxon>Bacillati</taxon>
        <taxon>Actinomycetota</taxon>
        <taxon>Actinomycetes</taxon>
        <taxon>Actinopolysporales</taxon>
        <taxon>Actinopolysporaceae</taxon>
        <taxon>Haloactinomyces</taxon>
    </lineage>
</organism>
<evidence type="ECO:0000313" key="4">
    <source>
        <dbReference type="EMBL" id="MDR7301981.1"/>
    </source>
</evidence>
<evidence type="ECO:0000256" key="2">
    <source>
        <dbReference type="ARBA" id="ARBA00022827"/>
    </source>
</evidence>
<dbReference type="Pfam" id="PF21274">
    <property type="entry name" value="Rng_hyd_C"/>
    <property type="match status" value="1"/>
</dbReference>
<dbReference type="GO" id="GO:0071949">
    <property type="term" value="F:FAD binding"/>
    <property type="evidence" value="ECO:0007669"/>
    <property type="project" value="InterPro"/>
</dbReference>
<dbReference type="Gene3D" id="3.40.30.120">
    <property type="match status" value="1"/>
</dbReference>
<dbReference type="AlphaFoldDB" id="A0AAE3ZDT8"/>
<dbReference type="PRINTS" id="PR00420">
    <property type="entry name" value="RNGMNOXGNASE"/>
</dbReference>
<feature type="domain" description="FAD-binding" evidence="3">
    <location>
        <begin position="12"/>
        <end position="359"/>
    </location>
</feature>
<dbReference type="EMBL" id="JAVDXW010000001">
    <property type="protein sequence ID" value="MDR7301981.1"/>
    <property type="molecule type" value="Genomic_DNA"/>
</dbReference>
<gene>
    <name evidence="4" type="ORF">JOF55_002162</name>
</gene>
<evidence type="ECO:0000256" key="1">
    <source>
        <dbReference type="ARBA" id="ARBA00022630"/>
    </source>
</evidence>
<dbReference type="PANTHER" id="PTHR43004:SF21">
    <property type="entry name" value="FAD-BINDING DOMAIN-CONTAINING PROTEIN-RELATED"/>
    <property type="match status" value="1"/>
</dbReference>
<accession>A0AAE3ZDT8</accession>
<dbReference type="RefSeq" id="WP_310273096.1">
    <property type="nucleotide sequence ID" value="NZ_JAVDXW010000001.1"/>
</dbReference>
<dbReference type="SUPFAM" id="SSF51905">
    <property type="entry name" value="FAD/NAD(P)-binding domain"/>
    <property type="match status" value="1"/>
</dbReference>
<dbReference type="Gene3D" id="3.30.9.10">
    <property type="entry name" value="D-Amino Acid Oxidase, subunit A, domain 2"/>
    <property type="match status" value="1"/>
</dbReference>
<dbReference type="Proteomes" id="UP001180845">
    <property type="component" value="Unassembled WGS sequence"/>
</dbReference>
<proteinExistence type="predicted"/>
<dbReference type="Gene3D" id="3.50.50.60">
    <property type="entry name" value="FAD/NAD(P)-binding domain"/>
    <property type="match status" value="1"/>
</dbReference>
<dbReference type="GO" id="GO:0016709">
    <property type="term" value="F:oxidoreductase activity, acting on paired donors, with incorporation or reduction of molecular oxygen, NAD(P)H as one donor, and incorporation of one atom of oxygen"/>
    <property type="evidence" value="ECO:0007669"/>
    <property type="project" value="UniProtKB-ARBA"/>
</dbReference>
<dbReference type="InterPro" id="IPR050641">
    <property type="entry name" value="RIFMO-like"/>
</dbReference>
<protein>
    <submittedName>
        <fullName evidence="4">2-polyprenyl-6-methoxyphenol hydroxylase-like FAD-dependent oxidoreductase</fullName>
    </submittedName>
</protein>
<dbReference type="InterPro" id="IPR036188">
    <property type="entry name" value="FAD/NAD-bd_sf"/>
</dbReference>